<dbReference type="AlphaFoldDB" id="A0A1F6TXA3"/>
<dbReference type="GO" id="GO:0009055">
    <property type="term" value="F:electron transfer activity"/>
    <property type="evidence" value="ECO:0007669"/>
    <property type="project" value="TreeGrafter"/>
</dbReference>
<organism evidence="13 14">
    <name type="scientific">Candidatus Muproteobacteria bacterium RIFCSPLOWO2_01_FULL_60_18</name>
    <dbReference type="NCBI Taxonomy" id="1817768"/>
    <lineage>
        <taxon>Bacteria</taxon>
        <taxon>Pseudomonadati</taxon>
        <taxon>Pseudomonadota</taxon>
        <taxon>Candidatus Muproteobacteria</taxon>
    </lineage>
</organism>
<dbReference type="PANTHER" id="PTHR43518">
    <property type="entry name" value="NITRATE REDUCTASE BETA SUBUNIT"/>
    <property type="match status" value="1"/>
</dbReference>
<evidence type="ECO:0000313" key="14">
    <source>
        <dbReference type="Proteomes" id="UP000179037"/>
    </source>
</evidence>
<accession>A0A1F6TXA3</accession>
<dbReference type="Proteomes" id="UP000179037">
    <property type="component" value="Unassembled WGS sequence"/>
</dbReference>
<feature type="domain" description="4Fe-4S ferredoxin-type" evidence="12">
    <location>
        <begin position="198"/>
        <end position="227"/>
    </location>
</feature>
<keyword evidence="9" id="KW-0408">Iron</keyword>
<dbReference type="EMBL" id="MFTC01000089">
    <property type="protein sequence ID" value="OGI49750.1"/>
    <property type="molecule type" value="Genomic_DNA"/>
</dbReference>
<evidence type="ECO:0000256" key="7">
    <source>
        <dbReference type="ARBA" id="ARBA00022737"/>
    </source>
</evidence>
<keyword evidence="7" id="KW-0677">Repeat</keyword>
<evidence type="ECO:0000256" key="11">
    <source>
        <dbReference type="ARBA" id="ARBA00023291"/>
    </source>
</evidence>
<dbReference type="GO" id="GO:0016020">
    <property type="term" value="C:membrane"/>
    <property type="evidence" value="ECO:0007669"/>
    <property type="project" value="TreeGrafter"/>
</dbReference>
<comment type="caution">
    <text evidence="13">The sequence shown here is derived from an EMBL/GenBank/DDBJ whole genome shotgun (WGS) entry which is preliminary data.</text>
</comment>
<dbReference type="GO" id="GO:0009061">
    <property type="term" value="P:anaerobic respiration"/>
    <property type="evidence" value="ECO:0007669"/>
    <property type="project" value="TreeGrafter"/>
</dbReference>
<keyword evidence="10" id="KW-0411">Iron-sulfur</keyword>
<evidence type="ECO:0000256" key="6">
    <source>
        <dbReference type="ARBA" id="ARBA00022723"/>
    </source>
</evidence>
<gene>
    <name evidence="13" type="ORF">A3A87_10095</name>
</gene>
<name>A0A1F6TXA3_9PROT</name>
<evidence type="ECO:0000256" key="1">
    <source>
        <dbReference type="ARBA" id="ARBA00001927"/>
    </source>
</evidence>
<dbReference type="PANTHER" id="PTHR43518:SF1">
    <property type="entry name" value="RESPIRATORY NITRATE REDUCTASE 1 BETA CHAIN"/>
    <property type="match status" value="1"/>
</dbReference>
<evidence type="ECO:0000256" key="2">
    <source>
        <dbReference type="ARBA" id="ARBA00001966"/>
    </source>
</evidence>
<keyword evidence="11" id="KW-0003">3Fe-4S</keyword>
<comment type="subcellular location">
    <subcellularLocation>
        <location evidence="3">Cell envelope</location>
    </subcellularLocation>
</comment>
<dbReference type="STRING" id="1817768.A3A87_10095"/>
<dbReference type="PROSITE" id="PS51379">
    <property type="entry name" value="4FE4S_FER_2"/>
    <property type="match status" value="1"/>
</dbReference>
<dbReference type="InterPro" id="IPR017896">
    <property type="entry name" value="4Fe4S_Fe-S-bd"/>
</dbReference>
<reference evidence="13 14" key="1">
    <citation type="journal article" date="2016" name="Nat. Commun.">
        <title>Thousands of microbial genomes shed light on interconnected biogeochemical processes in an aquifer system.</title>
        <authorList>
            <person name="Anantharaman K."/>
            <person name="Brown C.T."/>
            <person name="Hug L.A."/>
            <person name="Sharon I."/>
            <person name="Castelle C.J."/>
            <person name="Probst A.J."/>
            <person name="Thomas B.C."/>
            <person name="Singh A."/>
            <person name="Wilkins M.J."/>
            <person name="Karaoz U."/>
            <person name="Brodie E.L."/>
            <person name="Williams K.H."/>
            <person name="Hubbard S.S."/>
            <person name="Banfield J.F."/>
        </authorList>
    </citation>
    <scope>NUCLEOTIDE SEQUENCE [LARGE SCALE GENOMIC DNA]</scope>
</reference>
<keyword evidence="8" id="KW-0249">Electron transport</keyword>
<keyword evidence="5" id="KW-0004">4Fe-4S</keyword>
<comment type="cofactor">
    <cofactor evidence="2">
        <name>[4Fe-4S] cluster</name>
        <dbReference type="ChEBI" id="CHEBI:49883"/>
    </cofactor>
</comment>
<evidence type="ECO:0000313" key="13">
    <source>
        <dbReference type="EMBL" id="OGI49750.1"/>
    </source>
</evidence>
<evidence type="ECO:0000256" key="4">
    <source>
        <dbReference type="ARBA" id="ARBA00022448"/>
    </source>
</evidence>
<evidence type="ECO:0000256" key="9">
    <source>
        <dbReference type="ARBA" id="ARBA00023004"/>
    </source>
</evidence>
<dbReference type="GO" id="GO:0046872">
    <property type="term" value="F:metal ion binding"/>
    <property type="evidence" value="ECO:0007669"/>
    <property type="project" value="UniProtKB-KW"/>
</dbReference>
<evidence type="ECO:0000256" key="5">
    <source>
        <dbReference type="ARBA" id="ARBA00022485"/>
    </source>
</evidence>
<dbReference type="GO" id="GO:0030313">
    <property type="term" value="C:cell envelope"/>
    <property type="evidence" value="ECO:0007669"/>
    <property type="project" value="UniProtKB-SubCell"/>
</dbReference>
<dbReference type="Pfam" id="PF13247">
    <property type="entry name" value="Fer4_11"/>
    <property type="match status" value="1"/>
</dbReference>
<proteinExistence type="predicted"/>
<keyword evidence="6" id="KW-0479">Metal-binding</keyword>
<dbReference type="GO" id="GO:0051538">
    <property type="term" value="F:3 iron, 4 sulfur cluster binding"/>
    <property type="evidence" value="ECO:0007669"/>
    <property type="project" value="UniProtKB-KW"/>
</dbReference>
<dbReference type="Gene3D" id="3.30.70.20">
    <property type="match status" value="3"/>
</dbReference>
<dbReference type="GO" id="GO:0051539">
    <property type="term" value="F:4 iron, 4 sulfur cluster binding"/>
    <property type="evidence" value="ECO:0007669"/>
    <property type="project" value="UniProtKB-KW"/>
</dbReference>
<evidence type="ECO:0000256" key="3">
    <source>
        <dbReference type="ARBA" id="ARBA00004196"/>
    </source>
</evidence>
<keyword evidence="4" id="KW-0813">Transport</keyword>
<evidence type="ECO:0000256" key="8">
    <source>
        <dbReference type="ARBA" id="ARBA00022982"/>
    </source>
</evidence>
<evidence type="ECO:0000256" key="10">
    <source>
        <dbReference type="ARBA" id="ARBA00023014"/>
    </source>
</evidence>
<evidence type="ECO:0000259" key="12">
    <source>
        <dbReference type="PROSITE" id="PS51379"/>
    </source>
</evidence>
<protein>
    <recommendedName>
        <fullName evidence="12">4Fe-4S ferredoxin-type domain-containing protein</fullName>
    </recommendedName>
</protein>
<dbReference type="SUPFAM" id="SSF54862">
    <property type="entry name" value="4Fe-4S ferredoxins"/>
    <property type="match status" value="1"/>
</dbReference>
<comment type="cofactor">
    <cofactor evidence="1">
        <name>[3Fe-4S] cluster</name>
        <dbReference type="ChEBI" id="CHEBI:21137"/>
    </cofactor>
</comment>
<sequence length="404" mass="46183">MSEFKGKQLVSVFDLNKCLECHTCTMADKMLWTNRSGREYMYWNHVETMPGFGYPRGWGSGRNQTASGTGQVLGGGFKDVVLEEGRTDGKVKSRGPVMREGKDPDLETDYGIPWEYNYEEVFNPGKSHETPGATGPRPHYKGKEVIPKWGPNWEEDQGADEWPNHWAFALPRICNHCTDPACLAACPRKAIYKRQQDGVVLIDQERCRGYRHCVRACPYKKIYFNYSTGKSEKCILCYPRIEKGVPPACFWQCPGKMRFIGWKDDENSAVHKLIYKWKVALPLHPEYGTEPNVFYVPPVGGSFKFGKDGELTEERRIPIEYLGRLFGGVKNVKSVQDTLLAEKEKMRKGIKSELCMLLIGHDSEDRFQLNVKGKPFWRPEEVQPVKVQFVTPSQDKSKGYKSDV</sequence>